<organism evidence="1 2">
    <name type="scientific">Sphingomonas aurantiaca</name>
    <dbReference type="NCBI Taxonomy" id="185949"/>
    <lineage>
        <taxon>Bacteria</taxon>
        <taxon>Pseudomonadati</taxon>
        <taxon>Pseudomonadota</taxon>
        <taxon>Alphaproteobacteria</taxon>
        <taxon>Sphingomonadales</taxon>
        <taxon>Sphingomonadaceae</taxon>
        <taxon>Sphingomonas</taxon>
    </lineage>
</organism>
<dbReference type="EMBL" id="CABVLI010000042">
    <property type="protein sequence ID" value="VVT21764.1"/>
    <property type="molecule type" value="Genomic_DNA"/>
</dbReference>
<evidence type="ECO:0000313" key="1">
    <source>
        <dbReference type="EMBL" id="VVT21764.1"/>
    </source>
</evidence>
<name>A0A5E7ZSW8_9SPHN</name>
<sequence>MATCRYGARMTASDLQSLFVTNLVRYNSGDRRRWRLIVGDVRVYSLATHAHCNWAVTPSGSASEVDAVERLADRLREDHPIITAG</sequence>
<reference evidence="1 2" key="1">
    <citation type="submission" date="2019-09" db="EMBL/GenBank/DDBJ databases">
        <authorList>
            <person name="Dittami M. S."/>
        </authorList>
    </citation>
    <scope>NUCLEOTIDE SEQUENCE [LARGE SCALE GENOMIC DNA]</scope>
    <source>
        <strain evidence="1">SPHINGO391</strain>
    </source>
</reference>
<evidence type="ECO:0000313" key="2">
    <source>
        <dbReference type="Proteomes" id="UP000326857"/>
    </source>
</evidence>
<gene>
    <name evidence="1" type="ORF">SPHINGO391_470253</name>
</gene>
<proteinExistence type="predicted"/>
<accession>A0A5E7ZSW8</accession>
<dbReference type="Proteomes" id="UP000326857">
    <property type="component" value="Unassembled WGS sequence"/>
</dbReference>
<protein>
    <submittedName>
        <fullName evidence="1">Uncharacterized protein</fullName>
    </submittedName>
</protein>
<dbReference type="AlphaFoldDB" id="A0A5E7ZSW8"/>